<feature type="domain" description="RecF/RecN/SMC N-terminal" evidence="3">
    <location>
        <begin position="2"/>
        <end position="175"/>
    </location>
</feature>
<feature type="coiled-coil region" evidence="2">
    <location>
        <begin position="535"/>
        <end position="667"/>
    </location>
</feature>
<feature type="coiled-coil region" evidence="2">
    <location>
        <begin position="162"/>
        <end position="196"/>
    </location>
</feature>
<dbReference type="Gene3D" id="3.40.50.300">
    <property type="entry name" value="P-loop containing nucleotide triphosphate hydrolases"/>
    <property type="match status" value="2"/>
</dbReference>
<dbReference type="Gene3D" id="1.10.287.1490">
    <property type="match status" value="1"/>
</dbReference>
<keyword evidence="1 2" id="KW-0175">Coiled coil</keyword>
<dbReference type="PANTHER" id="PTHR43977">
    <property type="entry name" value="STRUCTURAL MAINTENANCE OF CHROMOSOMES PROTEIN 3"/>
    <property type="match status" value="1"/>
</dbReference>
<feature type="domain" description="RecF/RecN/SMC N-terminal" evidence="3">
    <location>
        <begin position="537"/>
        <end position="1449"/>
    </location>
</feature>
<feature type="coiled-coil region" evidence="2">
    <location>
        <begin position="812"/>
        <end position="1179"/>
    </location>
</feature>
<accession>A0A0F9SSP0</accession>
<name>A0A0F9SSP0_9ZZZZ</name>
<comment type="caution">
    <text evidence="4">The sequence shown here is derived from an EMBL/GenBank/DDBJ whole genome shotgun (WGS) entry which is preliminary data.</text>
</comment>
<dbReference type="PIRSF" id="PIRSF005719">
    <property type="entry name" value="SMC"/>
    <property type="match status" value="1"/>
</dbReference>
<reference evidence="4" key="1">
    <citation type="journal article" date="2015" name="Nature">
        <title>Complex archaea that bridge the gap between prokaryotes and eukaryotes.</title>
        <authorList>
            <person name="Spang A."/>
            <person name="Saw J.H."/>
            <person name="Jorgensen S.L."/>
            <person name="Zaremba-Niedzwiedzka K."/>
            <person name="Martijn J."/>
            <person name="Lind A.E."/>
            <person name="van Eijk R."/>
            <person name="Schleper C."/>
            <person name="Guy L."/>
            <person name="Ettema T.J."/>
        </authorList>
    </citation>
    <scope>NUCLEOTIDE SEQUENCE</scope>
</reference>
<proteinExistence type="predicted"/>
<evidence type="ECO:0000259" key="3">
    <source>
        <dbReference type="Pfam" id="PF02463"/>
    </source>
</evidence>
<evidence type="ECO:0000256" key="2">
    <source>
        <dbReference type="SAM" id="Coils"/>
    </source>
</evidence>
<dbReference type="InterPro" id="IPR027417">
    <property type="entry name" value="P-loop_NTPase"/>
</dbReference>
<evidence type="ECO:0000313" key="4">
    <source>
        <dbReference type="EMBL" id="KKN65547.1"/>
    </source>
</evidence>
<sequence length="1476" mass="170881">MSGFKSFGDRTVTVKLSSGFTCIVGPNGAGKSNIIDALCFSLGRLSKKTMRAKSLEDLIFAGSRGKNPSLRASVTLYFDNSENIFPGGKDDFEITRSIKKGGGGGYKMNGKKATRQQILNALAAANIDPDGSNQFVLQGKIVELTHMNAEDRRKFIEELIGLQKYDEMKDVTLKELEKAERDLGQFEAIFKEVSSQLRKVEKEKNDALAWKELDEKINYYNAQLIALKIAKLQEEETDLEKKIEESQKIIEELDEKISRQEDLLNQESLVMENIQNSIHEKENEREQIVENITQLKTQLSSNQTSLNLAKKSIEKLNNDIKKLESLQMDLEQNKTFDSLIDDISQDIIQIEFKIQEAKDEIDVKQQNQAVLESKIKGNEAEKSKFKAEISKTRQKISSNEARIKVLTQNIKKNEDKKEKLDIELHKLKGEAESIDEAIEETKKIESQARKRIDDLNGNVQEENQKQKDLENKITAIQAEKSELNGKLANIQSSLSSLNTEIKMNKDNINNLYLKKSSLEDKINKLSKGKDTEEVIKNLINQKQNITKNLSELRKKSKEEDTIFKKDEKDLELLKMKKDSFESEINDNNNKTTNLNTEFKIYRKELTNIERENKNLDIKTTALGQNISNLNKDIEIINIKKENIQGRLDELLKEKESILTRIHKSEEEYDKNTDDITGILSILNMLTQNINISVESIKGNIQQSNTEAIETSGEDFRKFVLDIVDMMKILETLEFDNQKINEMTVNLNSMLQTINLFTDNADSTIFQLINKVQESADIAVQESTSEFDSFVQDLMEILENIHLSLRQLTMSKSQELYKQLDEISSTIKSQEDDFNRIEKKLTELNSQERYDSENIKTYNLRLDEIEKRDNELHEKIERSEKEIEERGRIIEEKSKELEKLESDIQKSKNSKNEYWNRISKFQEEIEISQKELEICQEQLQEVQGLQTLYENIQDIDNNELELNKLIEEKKELIINTQKGIAKIKSEESNLDDKIESLNKQKEDFWEITGNLRKQIEEENKNVEEIMDRLRALDNVMRIINSIEELSKENEEVNINIENSNKEIEDFNQQVEKVQITVDEIQQLIDSLGEEKQKELENQKVAQKNLNNSNKILQKTQSKLNELNKNKEREKQIFNIGEEIKDTEKQVELIIEKLEKIQTDLKIETDNKDEKQNELDKFSTEKDESWKKQKEYQKVFTDLKSDASLENSKVINFDSKRIICTEQIEVFYQRSKDYGKLPIITDELSEESLQSDIAITTKQKKAFEPVNLKAIQEFDVVKERFDEIDMRRQTIQRERKAILDAIEKIELEKTRTFMKSYHEINREFSRIFQKLSPGGSAKMILDRPDKPFEGGINIEARPRGKKISSLEILSGGEKTLVALSFIFAVQEFYPAPFYILDEIDAALDGPNVHRVSMLLKEFANQSQFLVISHREENIVNADRIYGVSMQQSGITDIFNVDLEQEAKQLLDLEDPSSLIESP</sequence>
<organism evidence="4">
    <name type="scientific">marine sediment metagenome</name>
    <dbReference type="NCBI Taxonomy" id="412755"/>
    <lineage>
        <taxon>unclassified sequences</taxon>
        <taxon>metagenomes</taxon>
        <taxon>ecological metagenomes</taxon>
    </lineage>
</organism>
<dbReference type="GO" id="GO:0005524">
    <property type="term" value="F:ATP binding"/>
    <property type="evidence" value="ECO:0007669"/>
    <property type="project" value="InterPro"/>
</dbReference>
<gene>
    <name evidence="4" type="ORF">LCGC14_0480730</name>
</gene>
<protein>
    <recommendedName>
        <fullName evidence="3">RecF/RecN/SMC N-terminal domain-containing protein</fullName>
    </recommendedName>
</protein>
<dbReference type="Pfam" id="PF02463">
    <property type="entry name" value="SMC_N"/>
    <property type="match status" value="2"/>
</dbReference>
<dbReference type="SUPFAM" id="SSF52540">
    <property type="entry name" value="P-loop containing nucleoside triphosphate hydrolases"/>
    <property type="match status" value="2"/>
</dbReference>
<dbReference type="InterPro" id="IPR024704">
    <property type="entry name" value="SMC"/>
</dbReference>
<dbReference type="EMBL" id="LAZR01000522">
    <property type="protein sequence ID" value="KKN65547.1"/>
    <property type="molecule type" value="Genomic_DNA"/>
</dbReference>
<feature type="coiled-coil region" evidence="2">
    <location>
        <begin position="222"/>
        <end position="500"/>
    </location>
</feature>
<evidence type="ECO:0000256" key="1">
    <source>
        <dbReference type="ARBA" id="ARBA00023054"/>
    </source>
</evidence>
<dbReference type="InterPro" id="IPR003395">
    <property type="entry name" value="RecF/RecN/SMC_N"/>
</dbReference>
<dbReference type="GO" id="GO:0016887">
    <property type="term" value="F:ATP hydrolysis activity"/>
    <property type="evidence" value="ECO:0007669"/>
    <property type="project" value="InterPro"/>
</dbReference>